<evidence type="ECO:0000313" key="3">
    <source>
        <dbReference type="Proteomes" id="UP001595846"/>
    </source>
</evidence>
<dbReference type="AlphaFoldDB" id="A0ABD5NU20"/>
<comment type="caution">
    <text evidence="2">The sequence shown here is derived from an EMBL/GenBank/DDBJ whole genome shotgun (WGS) entry which is preliminary data.</text>
</comment>
<dbReference type="InterPro" id="IPR017850">
    <property type="entry name" value="Alkaline_phosphatase_core_sf"/>
</dbReference>
<gene>
    <name evidence="2" type="ORF">ACFOUR_18050</name>
</gene>
<proteinExistence type="predicted"/>
<accession>A0ABD5NU20</accession>
<dbReference type="Gene3D" id="3.40.720.10">
    <property type="entry name" value="Alkaline Phosphatase, subunit A"/>
    <property type="match status" value="1"/>
</dbReference>
<reference evidence="2 3" key="1">
    <citation type="journal article" date="2019" name="Int. J. Syst. Evol. Microbiol.">
        <title>The Global Catalogue of Microorganisms (GCM) 10K type strain sequencing project: providing services to taxonomists for standard genome sequencing and annotation.</title>
        <authorList>
            <consortium name="The Broad Institute Genomics Platform"/>
            <consortium name="The Broad Institute Genome Sequencing Center for Infectious Disease"/>
            <person name="Wu L."/>
            <person name="Ma J."/>
        </authorList>
    </citation>
    <scope>NUCLEOTIDE SEQUENCE [LARGE SCALE GENOMIC DNA]</scope>
    <source>
        <strain evidence="2 3">IBRC-M 10256</strain>
    </source>
</reference>
<feature type="compositionally biased region" description="Basic and acidic residues" evidence="1">
    <location>
        <begin position="274"/>
        <end position="287"/>
    </location>
</feature>
<dbReference type="SUPFAM" id="SSF53649">
    <property type="entry name" value="Alkaline phosphatase-like"/>
    <property type="match status" value="1"/>
</dbReference>
<organism evidence="2 3">
    <name type="scientific">Halovivax cerinus</name>
    <dbReference type="NCBI Taxonomy" id="1487865"/>
    <lineage>
        <taxon>Archaea</taxon>
        <taxon>Methanobacteriati</taxon>
        <taxon>Methanobacteriota</taxon>
        <taxon>Stenosarchaea group</taxon>
        <taxon>Halobacteria</taxon>
        <taxon>Halobacteriales</taxon>
        <taxon>Natrialbaceae</taxon>
        <taxon>Halovivax</taxon>
    </lineage>
</organism>
<dbReference type="RefSeq" id="WP_256532539.1">
    <property type="nucleotide sequence ID" value="NZ_CP101824.1"/>
</dbReference>
<name>A0ABD5NU20_9EURY</name>
<dbReference type="Pfam" id="PF01663">
    <property type="entry name" value="Phosphodiest"/>
    <property type="match status" value="1"/>
</dbReference>
<dbReference type="GeneID" id="73901631"/>
<sequence length="543" mass="59522">MTADTGLRTLLVGIDAACERILEPLFADGELPTLASIVSTGASGPLRSQVPPWTASAWPSLYTGMNPGKHGVFSFLTFDGYDWDVVNATDVRERTLWELLDRHGYRSVVVNAPVTHPPRAVDGALIPGYTAPEDPTCHPEGLLDDVRDAIGDYHVYPDDDSTDAYCRAIRSRGEAFRYLADRFEPDFGFLQFQATDSIFHRRPDDTAGIRALYREVDRQVEATLDTCRPETIVVASDHGMGPYEGYEFRVNDFLRELGAVETVRGGRGMPTWSRARERSLKAGEDTTRTGAGAPSDESGPGPLQRSMVALASVGLTSQRIGAALERVGLADAVARRVPDALVSAGTEQVDFRHSAAYMRSRIECGIRLNLQGREPNGVVPESDYDDVRADLMNELRAVTAPDGEPVFETVAPREAYFHGPESHRAVDVVTIPADYDHFLSTTLRGERFGRPTEPWNHKLDGFVAVAGETVDLREGVGNAHLCDVAPTVLSTFDVPADERMDGTVLPCVPHAGERSYPRFENDESAKTDDDAVEQRLADLGYIE</sequence>
<evidence type="ECO:0000256" key="1">
    <source>
        <dbReference type="SAM" id="MobiDB-lite"/>
    </source>
</evidence>
<dbReference type="Proteomes" id="UP001595846">
    <property type="component" value="Unassembled WGS sequence"/>
</dbReference>
<dbReference type="EMBL" id="JBHSAQ010000016">
    <property type="protein sequence ID" value="MFC3960261.1"/>
    <property type="molecule type" value="Genomic_DNA"/>
</dbReference>
<evidence type="ECO:0000313" key="2">
    <source>
        <dbReference type="EMBL" id="MFC3960261.1"/>
    </source>
</evidence>
<feature type="region of interest" description="Disordered" evidence="1">
    <location>
        <begin position="267"/>
        <end position="304"/>
    </location>
</feature>
<protein>
    <submittedName>
        <fullName evidence="2">Alkaline phosphatase family protein</fullName>
    </submittedName>
</protein>
<keyword evidence="3" id="KW-1185">Reference proteome</keyword>
<dbReference type="InterPro" id="IPR002591">
    <property type="entry name" value="Phosphodiest/P_Trfase"/>
</dbReference>